<dbReference type="Pfam" id="PF00571">
    <property type="entry name" value="CBS"/>
    <property type="match status" value="2"/>
</dbReference>
<feature type="domain" description="CBS" evidence="3">
    <location>
        <begin position="7"/>
        <end position="67"/>
    </location>
</feature>
<dbReference type="GO" id="GO:0016301">
    <property type="term" value="F:kinase activity"/>
    <property type="evidence" value="ECO:0007669"/>
    <property type="project" value="UniProtKB-KW"/>
</dbReference>
<dbReference type="PANTHER" id="PTHR43080">
    <property type="entry name" value="CBS DOMAIN-CONTAINING PROTEIN CBSX3, MITOCHONDRIAL"/>
    <property type="match status" value="1"/>
</dbReference>
<dbReference type="AlphaFoldDB" id="A0A1F6T962"/>
<dbReference type="PROSITE" id="PS51371">
    <property type="entry name" value="CBS"/>
    <property type="match status" value="2"/>
</dbReference>
<dbReference type="Proteomes" id="UP000178379">
    <property type="component" value="Unassembled WGS sequence"/>
</dbReference>
<dbReference type="InterPro" id="IPR000644">
    <property type="entry name" value="CBS_dom"/>
</dbReference>
<keyword evidence="4" id="KW-0418">Kinase</keyword>
<evidence type="ECO:0000313" key="5">
    <source>
        <dbReference type="Proteomes" id="UP000178379"/>
    </source>
</evidence>
<dbReference type="InterPro" id="IPR051257">
    <property type="entry name" value="Diverse_CBS-Domain"/>
</dbReference>
<accession>A0A1F6T962</accession>
<name>A0A1F6T962_9PROT</name>
<dbReference type="STRING" id="1817756.A2140_00195"/>
<dbReference type="Gene3D" id="3.10.580.10">
    <property type="entry name" value="CBS-domain"/>
    <property type="match status" value="1"/>
</dbReference>
<evidence type="ECO:0000256" key="1">
    <source>
        <dbReference type="ARBA" id="ARBA00023122"/>
    </source>
</evidence>
<dbReference type="InterPro" id="IPR046342">
    <property type="entry name" value="CBS_dom_sf"/>
</dbReference>
<gene>
    <name evidence="4" type="ORF">A2140_00195</name>
</gene>
<dbReference type="SUPFAM" id="SSF54631">
    <property type="entry name" value="CBS-domain pair"/>
    <property type="match status" value="1"/>
</dbReference>
<dbReference type="EMBL" id="MFSQ01000005">
    <property type="protein sequence ID" value="OGI41616.1"/>
    <property type="molecule type" value="Genomic_DNA"/>
</dbReference>
<comment type="caution">
    <text evidence="4">The sequence shown here is derived from an EMBL/GenBank/DDBJ whole genome shotgun (WGS) entry which is preliminary data.</text>
</comment>
<keyword evidence="4" id="KW-0808">Transferase</keyword>
<evidence type="ECO:0000259" key="3">
    <source>
        <dbReference type="PROSITE" id="PS51371"/>
    </source>
</evidence>
<dbReference type="CDD" id="cd17775">
    <property type="entry name" value="CBS_pair_bact_arch"/>
    <property type="match status" value="1"/>
</dbReference>
<proteinExistence type="predicted"/>
<reference evidence="4 5" key="1">
    <citation type="journal article" date="2016" name="Nat. Commun.">
        <title>Thousands of microbial genomes shed light on interconnected biogeochemical processes in an aquifer system.</title>
        <authorList>
            <person name="Anantharaman K."/>
            <person name="Brown C.T."/>
            <person name="Hug L.A."/>
            <person name="Sharon I."/>
            <person name="Castelle C.J."/>
            <person name="Probst A.J."/>
            <person name="Thomas B.C."/>
            <person name="Singh A."/>
            <person name="Wilkins M.J."/>
            <person name="Karaoz U."/>
            <person name="Brodie E.L."/>
            <person name="Williams K.H."/>
            <person name="Hubbard S.S."/>
            <person name="Banfield J.F."/>
        </authorList>
    </citation>
    <scope>NUCLEOTIDE SEQUENCE [LARGE SCALE GENOMIC DNA]</scope>
</reference>
<dbReference type="PANTHER" id="PTHR43080:SF2">
    <property type="entry name" value="CBS DOMAIN-CONTAINING PROTEIN"/>
    <property type="match status" value="1"/>
</dbReference>
<evidence type="ECO:0000256" key="2">
    <source>
        <dbReference type="PROSITE-ProRule" id="PRU00703"/>
    </source>
</evidence>
<organism evidence="4 5">
    <name type="scientific">Candidatus Muproteobacteria bacterium RBG_16_62_13</name>
    <dbReference type="NCBI Taxonomy" id="1817756"/>
    <lineage>
        <taxon>Bacteria</taxon>
        <taxon>Pseudomonadati</taxon>
        <taxon>Pseudomonadota</taxon>
        <taxon>Candidatus Muproteobacteria</taxon>
    </lineage>
</organism>
<dbReference type="SMART" id="SM00116">
    <property type="entry name" value="CBS"/>
    <property type="match status" value="2"/>
</dbReference>
<feature type="domain" description="CBS" evidence="3">
    <location>
        <begin position="76"/>
        <end position="133"/>
    </location>
</feature>
<sequence>MKVGDACNREVVVVERNASVRDAARLMRDFHVGDLIVVESGEGRRRPVGILTDRDIVVGVLARDVDTESVAVQDVMGGELVTATEDESLLDAVKRMRAAGVRRTPVVDQDGTLIGILTVDDLLDLLSETLSDLTRLVSREISREQRRRK</sequence>
<evidence type="ECO:0000313" key="4">
    <source>
        <dbReference type="EMBL" id="OGI41616.1"/>
    </source>
</evidence>
<protein>
    <submittedName>
        <fullName evidence="4">Histidine kinase</fullName>
    </submittedName>
</protein>
<keyword evidence="1 2" id="KW-0129">CBS domain</keyword>